<dbReference type="Pfam" id="PF01548">
    <property type="entry name" value="DEDD_Tnp_IS110"/>
    <property type="match status" value="1"/>
</dbReference>
<name>A0A7J4ZM75_9BACT</name>
<reference evidence="3 4" key="1">
    <citation type="submission" date="2019-09" db="EMBL/GenBank/DDBJ databases">
        <title>Geobacter sp. Red96, a novel strain isolated from paddy soil.</title>
        <authorList>
            <person name="Xu Z."/>
            <person name="Masuda Y."/>
            <person name="Itoh H."/>
            <person name="Senoo K."/>
        </authorList>
    </citation>
    <scope>NUCLEOTIDE SEQUENCE [LARGE SCALE GENOMIC DNA]</scope>
    <source>
        <strain evidence="3 4">Red96</strain>
    </source>
</reference>
<evidence type="ECO:0000259" key="2">
    <source>
        <dbReference type="Pfam" id="PF02371"/>
    </source>
</evidence>
<protein>
    <submittedName>
        <fullName evidence="3">IS110 family transposase</fullName>
    </submittedName>
</protein>
<dbReference type="NCBIfam" id="NF033542">
    <property type="entry name" value="transpos_IS110"/>
    <property type="match status" value="1"/>
</dbReference>
<sequence length="339" mass="38787">MKLYCGIDLHSSNSYLAIVDAAGKRVFKEKSPNDMATILRALEPYRKKLAGIVVESTYNWYWLVDGLMAEGYAVHLANPSAIQKYTGLKHADDKHDAFWLAEMLRLDILPTGYIYPKDERPIRDLLRKRGHLVSLRSSLMISLQNIITRNCGMKMKTNDIRRLREDRVYPLLADNEDLALAGQVSKDSIDFLTRQIRTIETFIEKKLELTEAYKNLLTMPGIGKILGLTIMLETGPVMRFETVGNYASYCRAVSSQWTSNGKSKGKGNKKNGNKYLSWAFSEAAEFARRYDDKARAYYNRKLRKSNFMVAHAALAHKLARAAYYIMRDQAVFIPEKIFT</sequence>
<comment type="caution">
    <text evidence="3">The sequence shown here is derived from an EMBL/GenBank/DDBJ whole genome shotgun (WGS) entry which is preliminary data.</text>
</comment>
<feature type="domain" description="Transposase IS116/IS110/IS902 C-terminal" evidence="2">
    <location>
        <begin position="214"/>
        <end position="298"/>
    </location>
</feature>
<feature type="domain" description="Transposase IS110-like N-terminal" evidence="1">
    <location>
        <begin position="5"/>
        <end position="148"/>
    </location>
</feature>
<evidence type="ECO:0000313" key="3">
    <source>
        <dbReference type="EMBL" id="KAB0663388.1"/>
    </source>
</evidence>
<dbReference type="PANTHER" id="PTHR33055">
    <property type="entry name" value="TRANSPOSASE FOR INSERTION SEQUENCE ELEMENT IS1111A"/>
    <property type="match status" value="1"/>
</dbReference>
<dbReference type="AlphaFoldDB" id="A0A7J4ZM75"/>
<gene>
    <name evidence="3" type="ORF">F6V25_16870</name>
</gene>
<organism evidence="3 4">
    <name type="scientific">Oryzomonas japonica</name>
    <dbReference type="NCBI Taxonomy" id="2603858"/>
    <lineage>
        <taxon>Bacteria</taxon>
        <taxon>Pseudomonadati</taxon>
        <taxon>Thermodesulfobacteriota</taxon>
        <taxon>Desulfuromonadia</taxon>
        <taxon>Geobacterales</taxon>
        <taxon>Geobacteraceae</taxon>
        <taxon>Oryzomonas</taxon>
    </lineage>
</organism>
<dbReference type="InterPro" id="IPR002525">
    <property type="entry name" value="Transp_IS110-like_N"/>
</dbReference>
<dbReference type="Proteomes" id="UP000420562">
    <property type="component" value="Unassembled WGS sequence"/>
</dbReference>
<dbReference type="GO" id="GO:0004803">
    <property type="term" value="F:transposase activity"/>
    <property type="evidence" value="ECO:0007669"/>
    <property type="project" value="InterPro"/>
</dbReference>
<proteinExistence type="predicted"/>
<dbReference type="PANTHER" id="PTHR33055:SF15">
    <property type="entry name" value="TRANSPOSASE-RELATED"/>
    <property type="match status" value="1"/>
</dbReference>
<evidence type="ECO:0000259" key="1">
    <source>
        <dbReference type="Pfam" id="PF01548"/>
    </source>
</evidence>
<dbReference type="GO" id="GO:0003677">
    <property type="term" value="F:DNA binding"/>
    <property type="evidence" value="ECO:0007669"/>
    <property type="project" value="InterPro"/>
</dbReference>
<evidence type="ECO:0000313" key="4">
    <source>
        <dbReference type="Proteomes" id="UP000420562"/>
    </source>
</evidence>
<accession>A0A7J4ZM75</accession>
<dbReference type="InterPro" id="IPR003346">
    <property type="entry name" value="Transposase_20"/>
</dbReference>
<dbReference type="RefSeq" id="WP_151129762.1">
    <property type="nucleotide sequence ID" value="NZ_VZQZ01000020.1"/>
</dbReference>
<dbReference type="Pfam" id="PF02371">
    <property type="entry name" value="Transposase_20"/>
    <property type="match status" value="1"/>
</dbReference>
<dbReference type="GO" id="GO:0006313">
    <property type="term" value="P:DNA transposition"/>
    <property type="evidence" value="ECO:0007669"/>
    <property type="project" value="InterPro"/>
</dbReference>
<dbReference type="EMBL" id="VZQZ01000020">
    <property type="protein sequence ID" value="KAB0663388.1"/>
    <property type="molecule type" value="Genomic_DNA"/>
</dbReference>
<dbReference type="InterPro" id="IPR047650">
    <property type="entry name" value="Transpos_IS110"/>
</dbReference>
<keyword evidence="4" id="KW-1185">Reference proteome</keyword>